<name>A0A1A9V1Z4_GLOAU</name>
<keyword evidence="1" id="KW-1133">Transmembrane helix</keyword>
<proteinExistence type="predicted"/>
<organism evidence="2 3">
    <name type="scientific">Glossina austeni</name>
    <name type="common">Savannah tsetse fly</name>
    <dbReference type="NCBI Taxonomy" id="7395"/>
    <lineage>
        <taxon>Eukaryota</taxon>
        <taxon>Metazoa</taxon>
        <taxon>Ecdysozoa</taxon>
        <taxon>Arthropoda</taxon>
        <taxon>Hexapoda</taxon>
        <taxon>Insecta</taxon>
        <taxon>Pterygota</taxon>
        <taxon>Neoptera</taxon>
        <taxon>Endopterygota</taxon>
        <taxon>Diptera</taxon>
        <taxon>Brachycera</taxon>
        <taxon>Muscomorpha</taxon>
        <taxon>Hippoboscoidea</taxon>
        <taxon>Glossinidae</taxon>
        <taxon>Glossina</taxon>
    </lineage>
</organism>
<evidence type="ECO:0000313" key="2">
    <source>
        <dbReference type="EnsemblMetazoa" id="GAUT023229-PA"/>
    </source>
</evidence>
<dbReference type="VEuPathDB" id="VectorBase:GAUT023229"/>
<accession>A0A1A9V1Z4</accession>
<dbReference type="EnsemblMetazoa" id="GAUT023229-RA">
    <property type="protein sequence ID" value="GAUT023229-PA"/>
    <property type="gene ID" value="GAUT023229"/>
</dbReference>
<reference evidence="2" key="1">
    <citation type="submission" date="2020-05" db="UniProtKB">
        <authorList>
            <consortium name="EnsemblMetazoa"/>
        </authorList>
    </citation>
    <scope>IDENTIFICATION</scope>
    <source>
        <strain evidence="2">TTRI</strain>
    </source>
</reference>
<keyword evidence="1" id="KW-0812">Transmembrane</keyword>
<dbReference type="Proteomes" id="UP000078200">
    <property type="component" value="Unassembled WGS sequence"/>
</dbReference>
<evidence type="ECO:0000313" key="3">
    <source>
        <dbReference type="Proteomes" id="UP000078200"/>
    </source>
</evidence>
<protein>
    <submittedName>
        <fullName evidence="2">Uncharacterized protein</fullName>
    </submittedName>
</protein>
<keyword evidence="1" id="KW-0472">Membrane</keyword>
<dbReference type="AlphaFoldDB" id="A0A1A9V1Z4"/>
<sequence>MLNFTTVPITAVQSIFRGCFKFLFKCRSHRVQNILSGCIICLQSVLDLNVRALHTYFYRELSFGTIAFLGGRFLITIYFKALFGPTGHGKRNIKKDLFTVSLKSSLCSDC</sequence>
<evidence type="ECO:0000256" key="1">
    <source>
        <dbReference type="SAM" id="Phobius"/>
    </source>
</evidence>
<feature type="transmembrane region" description="Helical" evidence="1">
    <location>
        <begin position="61"/>
        <end position="83"/>
    </location>
</feature>
<keyword evidence="3" id="KW-1185">Reference proteome</keyword>